<protein>
    <submittedName>
        <fullName evidence="5">Peptidase C1A papain C-terminal domain-containing protein</fullName>
    </submittedName>
</protein>
<dbReference type="Proteomes" id="UP000887563">
    <property type="component" value="Unplaced"/>
</dbReference>
<dbReference type="InterPro" id="IPR013128">
    <property type="entry name" value="Peptidase_C1A"/>
</dbReference>
<dbReference type="GO" id="GO:0008234">
    <property type="term" value="F:cysteine-type peptidase activity"/>
    <property type="evidence" value="ECO:0007669"/>
    <property type="project" value="InterPro"/>
</dbReference>
<dbReference type="PROSITE" id="PS00639">
    <property type="entry name" value="THIOL_PROTEASE_HIS"/>
    <property type="match status" value="1"/>
</dbReference>
<evidence type="ECO:0000259" key="3">
    <source>
        <dbReference type="SMART" id="SM00645"/>
    </source>
</evidence>
<dbReference type="InterPro" id="IPR025660">
    <property type="entry name" value="Pept_his_AS"/>
</dbReference>
<keyword evidence="2" id="KW-1015">Disulfide bond</keyword>
<reference evidence="5" key="1">
    <citation type="submission" date="2022-11" db="UniProtKB">
        <authorList>
            <consortium name="WormBaseParasite"/>
        </authorList>
    </citation>
    <scope>IDENTIFICATION</scope>
</reference>
<name>A0A914N8Z3_MELIC</name>
<dbReference type="PROSITE" id="PS00640">
    <property type="entry name" value="THIOL_PROTEASE_ASN"/>
    <property type="match status" value="1"/>
</dbReference>
<evidence type="ECO:0000313" key="5">
    <source>
        <dbReference type="WBParaSite" id="Minc3s04266g35891"/>
    </source>
</evidence>
<dbReference type="InterPro" id="IPR038765">
    <property type="entry name" value="Papain-like_cys_pep_sf"/>
</dbReference>
<dbReference type="AlphaFoldDB" id="A0A914N8Z3"/>
<dbReference type="WBParaSite" id="Minc3s04266g35891">
    <property type="protein sequence ID" value="Minc3s04266g35891"/>
    <property type="gene ID" value="Minc3s04266g35891"/>
</dbReference>
<feature type="domain" description="Peptidase C1A papain C-terminal" evidence="3">
    <location>
        <begin position="1"/>
        <end position="218"/>
    </location>
</feature>
<accession>A0A914N8Z3</accession>
<evidence type="ECO:0000256" key="2">
    <source>
        <dbReference type="ARBA" id="ARBA00023157"/>
    </source>
</evidence>
<dbReference type="SUPFAM" id="SSF54001">
    <property type="entry name" value="Cysteine proteinases"/>
    <property type="match status" value="2"/>
</dbReference>
<dbReference type="PANTHER" id="PTHR12411">
    <property type="entry name" value="CYSTEINE PROTEASE FAMILY C1-RELATED"/>
    <property type="match status" value="1"/>
</dbReference>
<dbReference type="InterPro" id="IPR000668">
    <property type="entry name" value="Peptidase_C1A_C"/>
</dbReference>
<dbReference type="InterPro" id="IPR025661">
    <property type="entry name" value="Pept_asp_AS"/>
</dbReference>
<proteinExistence type="inferred from homology"/>
<evidence type="ECO:0000313" key="4">
    <source>
        <dbReference type="Proteomes" id="UP000887563"/>
    </source>
</evidence>
<evidence type="ECO:0000256" key="1">
    <source>
        <dbReference type="ARBA" id="ARBA00008455"/>
    </source>
</evidence>
<keyword evidence="4" id="KW-1185">Reference proteome</keyword>
<sequence length="221" mass="23802">MSRDGCQGGWPLDAWKWIQSKGVCTGTDIKTKSGCKPYPYSSGGPTPRSPCKSACTANWGTAYQKDKHFATSAKGLQGSTATVQAIKNEIMANGPVVACFDVYNDFMSYRSGVYFKTANARKVGGIMANGPVVACFDVYNDFMSYRSGVYFKTANARKVGGHAVRIIGWGTQTCNGKSMPFWLIANSWSTGWGEKGLVKIRSGVNEVGIEKSGIAFGIPKI</sequence>
<comment type="similarity">
    <text evidence="1">Belongs to the peptidase C1 family.</text>
</comment>
<dbReference type="SMART" id="SM00645">
    <property type="entry name" value="Pept_C1"/>
    <property type="match status" value="1"/>
</dbReference>
<organism evidence="4 5">
    <name type="scientific">Meloidogyne incognita</name>
    <name type="common">Southern root-knot nematode worm</name>
    <name type="synonym">Oxyuris incognita</name>
    <dbReference type="NCBI Taxonomy" id="6306"/>
    <lineage>
        <taxon>Eukaryota</taxon>
        <taxon>Metazoa</taxon>
        <taxon>Ecdysozoa</taxon>
        <taxon>Nematoda</taxon>
        <taxon>Chromadorea</taxon>
        <taxon>Rhabditida</taxon>
        <taxon>Tylenchina</taxon>
        <taxon>Tylenchomorpha</taxon>
        <taxon>Tylenchoidea</taxon>
        <taxon>Meloidogynidae</taxon>
        <taxon>Meloidogyninae</taxon>
        <taxon>Meloidogyne</taxon>
        <taxon>Meloidogyne incognita group</taxon>
    </lineage>
</organism>
<dbReference type="GO" id="GO:0006508">
    <property type="term" value="P:proteolysis"/>
    <property type="evidence" value="ECO:0007669"/>
    <property type="project" value="InterPro"/>
</dbReference>
<dbReference type="Pfam" id="PF00112">
    <property type="entry name" value="Peptidase_C1"/>
    <property type="match status" value="2"/>
</dbReference>
<dbReference type="Gene3D" id="3.90.70.10">
    <property type="entry name" value="Cysteine proteinases"/>
    <property type="match status" value="2"/>
</dbReference>